<dbReference type="AlphaFoldDB" id="A0A944H6L0"/>
<dbReference type="Proteomes" id="UP000694660">
    <property type="component" value="Unassembled WGS sequence"/>
</dbReference>
<dbReference type="EMBL" id="JAEKFT010000003">
    <property type="protein sequence ID" value="MBT0960278.1"/>
    <property type="molecule type" value="Genomic_DNA"/>
</dbReference>
<name>A0A944H6L0_DENI1</name>
<comment type="caution">
    <text evidence="12">The sequence shown here is derived from an EMBL/GenBank/DDBJ whole genome shotgun (WGS) entry which is preliminary data.</text>
</comment>
<evidence type="ECO:0000256" key="1">
    <source>
        <dbReference type="ARBA" id="ARBA00017146"/>
    </source>
</evidence>
<dbReference type="SMART" id="SM00422">
    <property type="entry name" value="HTH_MERR"/>
    <property type="match status" value="1"/>
</dbReference>
<dbReference type="RefSeq" id="WP_214360030.1">
    <property type="nucleotide sequence ID" value="NZ_JAEKFT010000003.1"/>
</dbReference>
<dbReference type="Gene3D" id="1.10.1660.10">
    <property type="match status" value="1"/>
</dbReference>
<evidence type="ECO:0000256" key="5">
    <source>
        <dbReference type="ARBA" id="ARBA00022914"/>
    </source>
</evidence>
<keyword evidence="5" id="KW-0476">Mercury</keyword>
<keyword evidence="7" id="KW-0238">DNA-binding</keyword>
<dbReference type="InterPro" id="IPR011794">
    <property type="entry name" value="MerR"/>
</dbReference>
<dbReference type="PRINTS" id="PR00040">
    <property type="entry name" value="HTHMERR"/>
</dbReference>
<keyword evidence="6" id="KW-0805">Transcription regulation</keyword>
<evidence type="ECO:0000256" key="7">
    <source>
        <dbReference type="ARBA" id="ARBA00023125"/>
    </source>
</evidence>
<evidence type="ECO:0000256" key="2">
    <source>
        <dbReference type="ARBA" id="ARBA00022466"/>
    </source>
</evidence>
<evidence type="ECO:0000256" key="4">
    <source>
        <dbReference type="ARBA" id="ARBA00022723"/>
    </source>
</evidence>
<evidence type="ECO:0000256" key="3">
    <source>
        <dbReference type="ARBA" id="ARBA00022491"/>
    </source>
</evidence>
<evidence type="ECO:0000256" key="8">
    <source>
        <dbReference type="ARBA" id="ARBA00023159"/>
    </source>
</evidence>
<reference evidence="13" key="1">
    <citation type="journal article" date="2022" name="ISME J.">
        <title>Genetic and phylogenetic analysis of dissimilatory iodate-reducing bacteria identifies potential niches across the world's oceans.</title>
        <authorList>
            <person name="Reyes-Umana V."/>
            <person name="Henning Z."/>
            <person name="Lee K."/>
            <person name="Barnum T.P."/>
            <person name="Coates J.D."/>
        </authorList>
    </citation>
    <scope>NUCLEOTIDE SEQUENCE [LARGE SCALE GENOMIC DNA]</scope>
    <source>
        <strain evidence="13">IR12</strain>
    </source>
</reference>
<gene>
    <name evidence="12" type="primary">merR</name>
    <name evidence="12" type="ORF">I8J34_03740</name>
</gene>
<dbReference type="PANTHER" id="PTHR30204">
    <property type="entry name" value="REDOX-CYCLING DRUG-SENSING TRANSCRIPTIONAL ACTIVATOR SOXR"/>
    <property type="match status" value="1"/>
</dbReference>
<dbReference type="PROSITE" id="PS00552">
    <property type="entry name" value="HTH_MERR_1"/>
    <property type="match status" value="1"/>
</dbReference>
<dbReference type="Pfam" id="PF09278">
    <property type="entry name" value="MerR-DNA-bind"/>
    <property type="match status" value="1"/>
</dbReference>
<evidence type="ECO:0000313" key="12">
    <source>
        <dbReference type="EMBL" id="MBT0960278.1"/>
    </source>
</evidence>
<dbReference type="GO" id="GO:0003700">
    <property type="term" value="F:DNA-binding transcription factor activity"/>
    <property type="evidence" value="ECO:0007669"/>
    <property type="project" value="InterPro"/>
</dbReference>
<sequence length="137" mass="14972">MDIATGNLTIGTLAKAADVTVETIRFYQLKGLLPKPDKPYGGIRRYAEMDVARVKFIKAAQRLGFSLEEVGQLLTLEDGTHCDEARVLAVHKLHEVRERLAVLRSIETALATLVNDCCAASGAVKCPMIAALRRHGE</sequence>
<keyword evidence="13" id="KW-1185">Reference proteome</keyword>
<evidence type="ECO:0000259" key="11">
    <source>
        <dbReference type="PROSITE" id="PS50937"/>
    </source>
</evidence>
<dbReference type="PROSITE" id="PS50937">
    <property type="entry name" value="HTH_MERR_2"/>
    <property type="match status" value="1"/>
</dbReference>
<evidence type="ECO:0000256" key="6">
    <source>
        <dbReference type="ARBA" id="ARBA00023015"/>
    </source>
</evidence>
<keyword evidence="2" id="KW-0475">Mercuric resistance</keyword>
<organism evidence="12 13">
    <name type="scientific">Denitromonas iodatirespirans</name>
    <dbReference type="NCBI Taxonomy" id="2795389"/>
    <lineage>
        <taxon>Bacteria</taxon>
        <taxon>Pseudomonadati</taxon>
        <taxon>Pseudomonadota</taxon>
        <taxon>Betaproteobacteria</taxon>
        <taxon>Rhodocyclales</taxon>
        <taxon>Zoogloeaceae</taxon>
        <taxon>Denitromonas</taxon>
    </lineage>
</organism>
<evidence type="ECO:0000256" key="9">
    <source>
        <dbReference type="ARBA" id="ARBA00023163"/>
    </source>
</evidence>
<evidence type="ECO:0000313" key="13">
    <source>
        <dbReference type="Proteomes" id="UP000694660"/>
    </source>
</evidence>
<dbReference type="GO" id="GO:0046689">
    <property type="term" value="P:response to mercury ion"/>
    <property type="evidence" value="ECO:0007669"/>
    <property type="project" value="UniProtKB-KW"/>
</dbReference>
<keyword evidence="3" id="KW-0678">Repressor</keyword>
<proteinExistence type="predicted"/>
<accession>A0A944H6L0</accession>
<keyword evidence="4" id="KW-0479">Metal-binding</keyword>
<keyword evidence="9" id="KW-0804">Transcription</keyword>
<dbReference type="InterPro" id="IPR015358">
    <property type="entry name" value="Tscrpt_reg_MerR_DNA-bd"/>
</dbReference>
<dbReference type="NCBIfam" id="TIGR02051">
    <property type="entry name" value="MerR"/>
    <property type="match status" value="1"/>
</dbReference>
<dbReference type="InterPro" id="IPR009061">
    <property type="entry name" value="DNA-bd_dom_put_sf"/>
</dbReference>
<feature type="domain" description="HTH merR-type" evidence="11">
    <location>
        <begin position="7"/>
        <end position="76"/>
    </location>
</feature>
<keyword evidence="8" id="KW-0010">Activator</keyword>
<dbReference type="PANTHER" id="PTHR30204:SF69">
    <property type="entry name" value="MERR-FAMILY TRANSCRIPTIONAL REGULATOR"/>
    <property type="match status" value="1"/>
</dbReference>
<dbReference type="GO" id="GO:0003677">
    <property type="term" value="F:DNA binding"/>
    <property type="evidence" value="ECO:0007669"/>
    <property type="project" value="UniProtKB-KW"/>
</dbReference>
<dbReference type="Pfam" id="PF00376">
    <property type="entry name" value="MerR"/>
    <property type="match status" value="1"/>
</dbReference>
<dbReference type="GO" id="GO:0045340">
    <property type="term" value="F:mercury ion binding"/>
    <property type="evidence" value="ECO:0007669"/>
    <property type="project" value="InterPro"/>
</dbReference>
<dbReference type="InterPro" id="IPR047057">
    <property type="entry name" value="MerR_fam"/>
</dbReference>
<evidence type="ECO:0000256" key="10">
    <source>
        <dbReference type="ARBA" id="ARBA00024874"/>
    </source>
</evidence>
<dbReference type="CDD" id="cd04783">
    <property type="entry name" value="HTH_MerR1"/>
    <property type="match status" value="1"/>
</dbReference>
<comment type="function">
    <text evidence="10">Mediates the mercuric-dependent induction of mercury resistance operon. In the absence of mercury MerR represses transcription by binding tightly to the mer operator region; when mercury is present the dimeric complex binds a single ion and becomes a potent transcriptional activator, while remaining bound to the mer site.</text>
</comment>
<dbReference type="InterPro" id="IPR000551">
    <property type="entry name" value="MerR-type_HTH_dom"/>
</dbReference>
<protein>
    <recommendedName>
        <fullName evidence="1">Mercuric resistance operon regulatory protein</fullName>
    </recommendedName>
</protein>
<dbReference type="SUPFAM" id="SSF46955">
    <property type="entry name" value="Putative DNA-binding domain"/>
    <property type="match status" value="1"/>
</dbReference>